<reference evidence="2" key="1">
    <citation type="journal article" date="2021" name="PeerJ">
        <title>Extensive microbial diversity within the chicken gut microbiome revealed by metagenomics and culture.</title>
        <authorList>
            <person name="Gilroy R."/>
            <person name="Ravi A."/>
            <person name="Getino M."/>
            <person name="Pursley I."/>
            <person name="Horton D.L."/>
            <person name="Alikhan N.F."/>
            <person name="Baker D."/>
            <person name="Gharbi K."/>
            <person name="Hall N."/>
            <person name="Watson M."/>
            <person name="Adriaenssens E.M."/>
            <person name="Foster-Nyarko E."/>
            <person name="Jarju S."/>
            <person name="Secka A."/>
            <person name="Antonio M."/>
            <person name="Oren A."/>
            <person name="Chaudhuri R.R."/>
            <person name="La Ragione R."/>
            <person name="Hildebrand F."/>
            <person name="Pallen M.J."/>
        </authorList>
    </citation>
    <scope>NUCLEOTIDE SEQUENCE</scope>
    <source>
        <strain evidence="2">USASDec5-558</strain>
    </source>
</reference>
<name>A0A9D1WDQ4_9GAMM</name>
<dbReference type="Proteomes" id="UP000886829">
    <property type="component" value="Unassembled WGS sequence"/>
</dbReference>
<evidence type="ECO:0000259" key="1">
    <source>
        <dbReference type="Pfam" id="PF01593"/>
    </source>
</evidence>
<dbReference type="Pfam" id="PF01593">
    <property type="entry name" value="Amino_oxidase"/>
    <property type="match status" value="1"/>
</dbReference>
<dbReference type="NCBIfam" id="NF005548">
    <property type="entry name" value="PRK07208.1-4"/>
    <property type="match status" value="1"/>
</dbReference>
<protein>
    <submittedName>
        <fullName evidence="2">FAD-dependent oxidoreductase</fullName>
    </submittedName>
</protein>
<dbReference type="PANTHER" id="PTHR21197:SF0">
    <property type="entry name" value="UDP-GALACTOPYRANOSE MUTASE"/>
    <property type="match status" value="1"/>
</dbReference>
<dbReference type="Gene3D" id="3.50.50.60">
    <property type="entry name" value="FAD/NAD(P)-binding domain"/>
    <property type="match status" value="1"/>
</dbReference>
<dbReference type="PRINTS" id="PR00419">
    <property type="entry name" value="ADXRDTASE"/>
</dbReference>
<dbReference type="SUPFAM" id="SSF51971">
    <property type="entry name" value="Nucleotide-binding domain"/>
    <property type="match status" value="1"/>
</dbReference>
<evidence type="ECO:0000313" key="3">
    <source>
        <dbReference type="Proteomes" id="UP000886829"/>
    </source>
</evidence>
<accession>A0A9D1WDQ4</accession>
<reference evidence="2" key="2">
    <citation type="submission" date="2021-04" db="EMBL/GenBank/DDBJ databases">
        <authorList>
            <person name="Gilroy R."/>
        </authorList>
    </citation>
    <scope>NUCLEOTIDE SEQUENCE</scope>
    <source>
        <strain evidence="2">USASDec5-558</strain>
    </source>
</reference>
<dbReference type="GO" id="GO:0008767">
    <property type="term" value="F:UDP-galactopyranose mutase activity"/>
    <property type="evidence" value="ECO:0007669"/>
    <property type="project" value="TreeGrafter"/>
</dbReference>
<dbReference type="GO" id="GO:0050660">
    <property type="term" value="F:flavin adenine dinucleotide binding"/>
    <property type="evidence" value="ECO:0007669"/>
    <property type="project" value="TreeGrafter"/>
</dbReference>
<dbReference type="InterPro" id="IPR002937">
    <property type="entry name" value="Amino_oxidase"/>
</dbReference>
<comment type="caution">
    <text evidence="2">The sequence shown here is derived from an EMBL/GenBank/DDBJ whole genome shotgun (WGS) entry which is preliminary data.</text>
</comment>
<dbReference type="GO" id="GO:0016491">
    <property type="term" value="F:oxidoreductase activity"/>
    <property type="evidence" value="ECO:0007669"/>
    <property type="project" value="InterPro"/>
</dbReference>
<dbReference type="GO" id="GO:0005829">
    <property type="term" value="C:cytosol"/>
    <property type="evidence" value="ECO:0007669"/>
    <property type="project" value="TreeGrafter"/>
</dbReference>
<organism evidence="2 3">
    <name type="scientific">Candidatus Anaerobiospirillum pullistercoris</name>
    <dbReference type="NCBI Taxonomy" id="2838452"/>
    <lineage>
        <taxon>Bacteria</taxon>
        <taxon>Pseudomonadati</taxon>
        <taxon>Pseudomonadota</taxon>
        <taxon>Gammaproteobacteria</taxon>
        <taxon>Aeromonadales</taxon>
        <taxon>Succinivibrionaceae</taxon>
        <taxon>Anaerobiospirillum</taxon>
    </lineage>
</organism>
<proteinExistence type="predicted"/>
<sequence>MTSTVAVIGAGPAGLSCALELLQAGYAVDIFELDAVVGGLSRTVDVLGHKADLGSHRFFSKVKAVNDFWHQGMAPDDFITEHRMSRILYNGKFFDYPLRGFDALFKLGLVESTRCVLSYIYASLRPRTEPTFEAWVSNAFGYRLYEIFFKTYSERLWGIPCNQLSDQFAKQRIKTLNLRRAIINAIQPKRNKQGTPLSLIDEFIYPRLGCGMVYERVAEEVKRLGGRFFLRQKVLGITTGRNEKGEFKATGIVTQEVDRGQGAAMSNAPVEMTAGSSPVTRHYDIVVSSGIFTDMVRSLNCLPDEVRTWCDALRFRNTILVYLTVDPNKATLCPDHWIYIHSPEIQMGRLCDFSNWSKDMQQGHSDHLLSFEYWANNDEPLWLKSDAELIAQARADAVKTGLITAESITDAAVHRIYKSYPVYHNGYEQVLGRITAQLDTIKDLYFIGRNGSFKYNNMDHSILMGLFCAHKICGTYHGSLWSINTDSDYQEVMQQQDPS</sequence>
<dbReference type="AlphaFoldDB" id="A0A9D1WDQ4"/>
<gene>
    <name evidence="2" type="ORF">H9850_07345</name>
</gene>
<dbReference type="EMBL" id="DXEV01000146">
    <property type="protein sequence ID" value="HIX57269.1"/>
    <property type="molecule type" value="Genomic_DNA"/>
</dbReference>
<dbReference type="PANTHER" id="PTHR21197">
    <property type="entry name" value="UDP-GALACTOPYRANOSE MUTASE"/>
    <property type="match status" value="1"/>
</dbReference>
<dbReference type="InterPro" id="IPR036188">
    <property type="entry name" value="FAD/NAD-bd_sf"/>
</dbReference>
<evidence type="ECO:0000313" key="2">
    <source>
        <dbReference type="EMBL" id="HIX57269.1"/>
    </source>
</evidence>
<feature type="domain" description="Amine oxidase" evidence="1">
    <location>
        <begin position="13"/>
        <end position="244"/>
    </location>
</feature>